<dbReference type="RefSeq" id="WP_126726133.1">
    <property type="nucleotide sequence ID" value="NZ_RYZH01000026.1"/>
</dbReference>
<dbReference type="SUPFAM" id="SSF55347">
    <property type="entry name" value="Glyceraldehyde-3-phosphate dehydrogenase-like, C-terminal domain"/>
    <property type="match status" value="1"/>
</dbReference>
<protein>
    <submittedName>
        <fullName evidence="2">Gfo/Idh/MocA family oxidoreductase</fullName>
    </submittedName>
</protein>
<feature type="domain" description="GFO/IDH/MocA-like oxidoreductase" evidence="1">
    <location>
        <begin position="190"/>
        <end position="325"/>
    </location>
</feature>
<dbReference type="InterPro" id="IPR050463">
    <property type="entry name" value="Gfo/Idh/MocA_oxidrdct_glycsds"/>
</dbReference>
<proteinExistence type="predicted"/>
<dbReference type="OrthoDB" id="253515at2"/>
<gene>
    <name evidence="2" type="ORF">TsocGM_14235</name>
</gene>
<name>A0A432MIG5_9BACT</name>
<dbReference type="InterPro" id="IPR006311">
    <property type="entry name" value="TAT_signal"/>
</dbReference>
<dbReference type="Gene3D" id="3.40.50.720">
    <property type="entry name" value="NAD(P)-binding Rossmann-like Domain"/>
    <property type="match status" value="1"/>
</dbReference>
<dbReference type="NCBIfam" id="TIGR01409">
    <property type="entry name" value="TAT_signal_seq"/>
    <property type="match status" value="1"/>
</dbReference>
<dbReference type="PANTHER" id="PTHR43818">
    <property type="entry name" value="BCDNA.GH03377"/>
    <property type="match status" value="1"/>
</dbReference>
<evidence type="ECO:0000313" key="3">
    <source>
        <dbReference type="Proteomes" id="UP000280296"/>
    </source>
</evidence>
<dbReference type="EMBL" id="RYZH01000026">
    <property type="protein sequence ID" value="RUL87089.1"/>
    <property type="molecule type" value="Genomic_DNA"/>
</dbReference>
<dbReference type="Proteomes" id="UP000280296">
    <property type="component" value="Unassembled WGS sequence"/>
</dbReference>
<dbReference type="InterPro" id="IPR036291">
    <property type="entry name" value="NAD(P)-bd_dom_sf"/>
</dbReference>
<dbReference type="PANTHER" id="PTHR43818:SF5">
    <property type="entry name" value="OXIDOREDUCTASE FAMILY PROTEIN"/>
    <property type="match status" value="1"/>
</dbReference>
<accession>A0A432MIG5</accession>
<organism evidence="2 3">
    <name type="scientific">Tautonia sociabilis</name>
    <dbReference type="NCBI Taxonomy" id="2080755"/>
    <lineage>
        <taxon>Bacteria</taxon>
        <taxon>Pseudomonadati</taxon>
        <taxon>Planctomycetota</taxon>
        <taxon>Planctomycetia</taxon>
        <taxon>Isosphaerales</taxon>
        <taxon>Isosphaeraceae</taxon>
        <taxon>Tautonia</taxon>
    </lineage>
</organism>
<reference evidence="2 3" key="2">
    <citation type="submission" date="2019-01" db="EMBL/GenBank/DDBJ databases">
        <title>Tautonia sociabilis, a novel thermotolerant planctomycete of Isosphaeraceae family, isolated from a 4000 m deep subterranean habitat.</title>
        <authorList>
            <person name="Kovaleva O.L."/>
            <person name="Elcheninov A.G."/>
            <person name="Van Heerden E."/>
            <person name="Toshchakov S.V."/>
            <person name="Novikov A."/>
            <person name="Bonch-Osmolovskaya E.A."/>
            <person name="Kublanov I.V."/>
        </authorList>
    </citation>
    <scope>NUCLEOTIDE SEQUENCE [LARGE SCALE GENOMIC DNA]</scope>
    <source>
        <strain evidence="2 3">GM2012</strain>
    </source>
</reference>
<dbReference type="InterPro" id="IPR019546">
    <property type="entry name" value="TAT_signal_bac_arc"/>
</dbReference>
<dbReference type="Pfam" id="PF22725">
    <property type="entry name" value="GFO_IDH_MocA_C3"/>
    <property type="match status" value="1"/>
</dbReference>
<keyword evidence="3" id="KW-1185">Reference proteome</keyword>
<evidence type="ECO:0000259" key="1">
    <source>
        <dbReference type="Pfam" id="PF22725"/>
    </source>
</evidence>
<evidence type="ECO:0000313" key="2">
    <source>
        <dbReference type="EMBL" id="RUL87089.1"/>
    </source>
</evidence>
<dbReference type="Gene3D" id="3.30.360.10">
    <property type="entry name" value="Dihydrodipicolinate Reductase, domain 2"/>
    <property type="match status" value="1"/>
</dbReference>
<dbReference type="InterPro" id="IPR055170">
    <property type="entry name" value="GFO_IDH_MocA-like_dom"/>
</dbReference>
<dbReference type="PROSITE" id="PS51318">
    <property type="entry name" value="TAT"/>
    <property type="match status" value="1"/>
</dbReference>
<dbReference type="SUPFAM" id="SSF51735">
    <property type="entry name" value="NAD(P)-binding Rossmann-fold domains"/>
    <property type="match status" value="1"/>
</dbReference>
<sequence length="453" mass="50614">MTESNPNPSRRSFLRHTGAASAASALAGVYVPPVHAGEQNTIKVALVGCGGRGTGAAENALSVDNGPIKLVAMADVFEDKLSNSFNYLQEKFSSQMDVPEERKFLGFDAYQKAIDCLDPGDVVIFTTPPAFRWPMFTYAIEKGVNTFMEKPVTVDGPTTRRMIELGEKAKEKNLKVGVGLMCRHCDARQELLKRIKDGAIGEILTLRSYRQVGGGGLIGPNDSDMSELMYQIRNFHGFMWASGGVIMDYMIHNIDESCWMKDAWPVEAQANGGRLYREDKVDQNFDHYSIEYTFADGTKLFVYTRNVPRCRQEFASYAHGTDGAAVISTSMHTPAKCRIYPNQKIDQGEPLWAYPQPEPNPYQLEWDHLIAAIREDRPYNEVKRGAEASLVTAMGRMAAHTGRLVTFDEMLNHEHEFAPEVDSFTYDSPAPLQMAAAGIYPQPQPGRLRDREY</sequence>
<reference evidence="2 3" key="1">
    <citation type="submission" date="2018-12" db="EMBL/GenBank/DDBJ databases">
        <authorList>
            <person name="Toschakov S.V."/>
        </authorList>
    </citation>
    <scope>NUCLEOTIDE SEQUENCE [LARGE SCALE GENOMIC DNA]</scope>
    <source>
        <strain evidence="2 3">GM2012</strain>
    </source>
</reference>
<comment type="caution">
    <text evidence="2">The sequence shown here is derived from an EMBL/GenBank/DDBJ whole genome shotgun (WGS) entry which is preliminary data.</text>
</comment>
<dbReference type="AlphaFoldDB" id="A0A432MIG5"/>